<evidence type="ECO:0000313" key="4">
    <source>
        <dbReference type="EMBL" id="KUG53668.1"/>
    </source>
</evidence>
<dbReference type="InterPro" id="IPR052196">
    <property type="entry name" value="Bact_Kbp"/>
</dbReference>
<dbReference type="PANTHER" id="PTHR34700">
    <property type="entry name" value="POTASSIUM BINDING PROTEIN KBP"/>
    <property type="match status" value="1"/>
</dbReference>
<dbReference type="Gene3D" id="3.10.350.10">
    <property type="entry name" value="LysM domain"/>
    <property type="match status" value="1"/>
</dbReference>
<dbReference type="Pfam" id="PF01476">
    <property type="entry name" value="LysM"/>
    <property type="match status" value="1"/>
</dbReference>
<feature type="transmembrane region" description="Helical" evidence="2">
    <location>
        <begin position="55"/>
        <end position="79"/>
    </location>
</feature>
<dbReference type="InterPro" id="IPR018392">
    <property type="entry name" value="LysM"/>
</dbReference>
<dbReference type="CDD" id="cd00118">
    <property type="entry name" value="LysM"/>
    <property type="match status" value="1"/>
</dbReference>
<dbReference type="AlphaFoldDB" id="A0A0W8I617"/>
<evidence type="ECO:0000256" key="1">
    <source>
        <dbReference type="SAM" id="MobiDB-lite"/>
    </source>
</evidence>
<dbReference type="EMBL" id="LQBL01000028">
    <property type="protein sequence ID" value="KUG53668.1"/>
    <property type="molecule type" value="Genomic_DNA"/>
</dbReference>
<feature type="domain" description="LysM" evidence="3">
    <location>
        <begin position="198"/>
        <end position="255"/>
    </location>
</feature>
<comment type="caution">
    <text evidence="4">The sequence shown here is derived from an EMBL/GenBank/DDBJ whole genome shotgun (WGS) entry which is preliminary data.</text>
</comment>
<keyword evidence="2" id="KW-0472">Membrane</keyword>
<protein>
    <recommendedName>
        <fullName evidence="3">LysM domain-containing protein</fullName>
    </recommendedName>
</protein>
<dbReference type="Proteomes" id="UP000054837">
    <property type="component" value="Unassembled WGS sequence"/>
</dbReference>
<name>A0A0W8I617_9MICO</name>
<dbReference type="PANTHER" id="PTHR34700:SF4">
    <property type="entry name" value="PHAGE-LIKE ELEMENT PBSX PROTEIN XKDP"/>
    <property type="match status" value="1"/>
</dbReference>
<gene>
    <name evidence="4" type="ORF">AVL62_02505</name>
</gene>
<accession>A0A0W8I617</accession>
<dbReference type="STRING" id="767452.AVL62_02505"/>
<evidence type="ECO:0000256" key="2">
    <source>
        <dbReference type="SAM" id="Phobius"/>
    </source>
</evidence>
<dbReference type="InterPro" id="IPR036779">
    <property type="entry name" value="LysM_dom_sf"/>
</dbReference>
<feature type="compositionally biased region" description="Basic and acidic residues" evidence="1">
    <location>
        <begin position="130"/>
        <end position="146"/>
    </location>
</feature>
<keyword evidence="2" id="KW-0812">Transmembrane</keyword>
<keyword evidence="5" id="KW-1185">Reference proteome</keyword>
<sequence length="263" mass="26452">MDTRGGQVGGSPVGWRASAWGSGAAAAALVTAGVLGRQATTTWSTGGSTDPGTPVLGAVLTLATALLLWVGAVLLVAAWRVRPTGSAPSRPPTSASVRVATSLLVLIATGAGSTGAVAAPVCATAPSGAQDRDADHRDAGHRDEAHGAAPDGPVTAPPEHVHVPLPGWTPAPASTRPAARGQVDLVGGRAAGQWDLPEHVVVRRGDTLWDLAARHLGPQATSADIAQEWPRWHAANLATIGPDPDLILPGQELTVPGTAEGGR</sequence>
<evidence type="ECO:0000313" key="5">
    <source>
        <dbReference type="Proteomes" id="UP000054837"/>
    </source>
</evidence>
<organism evidence="4 5">
    <name type="scientific">Serinicoccus chungangensis</name>
    <dbReference type="NCBI Taxonomy" id="767452"/>
    <lineage>
        <taxon>Bacteria</taxon>
        <taxon>Bacillati</taxon>
        <taxon>Actinomycetota</taxon>
        <taxon>Actinomycetes</taxon>
        <taxon>Micrococcales</taxon>
        <taxon>Ornithinimicrobiaceae</taxon>
        <taxon>Serinicoccus</taxon>
    </lineage>
</organism>
<keyword evidence="2" id="KW-1133">Transmembrane helix</keyword>
<reference evidence="4 5" key="1">
    <citation type="submission" date="2015-12" db="EMBL/GenBank/DDBJ databases">
        <title>Serinicoccus chungangenesis strain CD08_5 genome sequencing and assembly.</title>
        <authorList>
            <person name="Chander A.M."/>
            <person name="Kaur G."/>
            <person name="Nair G.R."/>
            <person name="Dhawan D.K."/>
            <person name="Kochhar R.K."/>
            <person name="Mayilraj S."/>
            <person name="Bhadada S.K."/>
        </authorList>
    </citation>
    <scope>NUCLEOTIDE SEQUENCE [LARGE SCALE GENOMIC DNA]</scope>
    <source>
        <strain evidence="4 5">CD08_5</strain>
    </source>
</reference>
<evidence type="ECO:0000259" key="3">
    <source>
        <dbReference type="PROSITE" id="PS51782"/>
    </source>
</evidence>
<dbReference type="RefSeq" id="WP_058891676.1">
    <property type="nucleotide sequence ID" value="NZ_LQBL01000028.1"/>
</dbReference>
<dbReference type="PROSITE" id="PS51782">
    <property type="entry name" value="LYSM"/>
    <property type="match status" value="1"/>
</dbReference>
<proteinExistence type="predicted"/>
<feature type="region of interest" description="Disordered" evidence="1">
    <location>
        <begin position="127"/>
        <end position="155"/>
    </location>
</feature>